<dbReference type="InterPro" id="IPR038385">
    <property type="entry name" value="Sua5/YwlC_C"/>
</dbReference>
<sequence>MEKTDSITTQVWQLDPSQPDAQIIEKAAAIIKNGGLVAFPTETVYGLGAHGLSGEAVAKIYRAKGRPSDNPLILHVAEIPMAVSLSRDLPTTAQLLMKTFWPGPLTLVVPRAAAIPREVTGGLDTVAIRMPAHPVALALIKAAGVPIAAPSANKSGRPSPTTADHVKADLTGRVDALLDAGPAGVGLESTVLDLTGAVPIILRPGGVTYEQLQQVIPEVIIDPSVLGKKLPANEAPRSPGMKYRHYAPTAPVILFTGATTKVKEQLAARYRELTSQGKRVGILAAEENIPFYPADAIVLPLGTRENPAMAAASLFALLRQFEQLQVDTILAEGLDTQGLGLAVMNRLQRAASEVVGC</sequence>
<organism evidence="16 17">
    <name type="scientific">Desulforamulus ferrireducens</name>
    <dbReference type="NCBI Taxonomy" id="1833852"/>
    <lineage>
        <taxon>Bacteria</taxon>
        <taxon>Bacillati</taxon>
        <taxon>Bacillota</taxon>
        <taxon>Clostridia</taxon>
        <taxon>Eubacteriales</taxon>
        <taxon>Peptococcaceae</taxon>
        <taxon>Desulforamulus</taxon>
    </lineage>
</organism>
<dbReference type="Gene3D" id="3.90.870.10">
    <property type="entry name" value="DHBP synthase"/>
    <property type="match status" value="1"/>
</dbReference>
<feature type="binding site" evidence="14">
    <location>
        <position position="75"/>
    </location>
    <ligand>
        <name>L-threonine</name>
        <dbReference type="ChEBI" id="CHEBI:57926"/>
    </ligand>
</feature>
<keyword evidence="8 13" id="KW-0548">Nucleotidyltransferase</keyword>
<dbReference type="PANTHER" id="PTHR17490">
    <property type="entry name" value="SUA5"/>
    <property type="match status" value="1"/>
</dbReference>
<feature type="binding site" evidence="14">
    <location>
        <position position="189"/>
    </location>
    <ligand>
        <name>L-threonine</name>
        <dbReference type="ChEBI" id="CHEBI:57926"/>
    </ligand>
</feature>
<feature type="binding site" evidence="14">
    <location>
        <position position="246"/>
    </location>
    <ligand>
        <name>ATP</name>
        <dbReference type="ChEBI" id="CHEBI:30616"/>
    </ligand>
</feature>
<feature type="binding site" evidence="14">
    <location>
        <position position="43"/>
    </location>
    <ligand>
        <name>L-threonine</name>
        <dbReference type="ChEBI" id="CHEBI:57926"/>
    </ligand>
</feature>
<evidence type="ECO:0000256" key="1">
    <source>
        <dbReference type="ARBA" id="ARBA00004496"/>
    </source>
</evidence>
<feature type="binding site" evidence="14">
    <location>
        <position position="203"/>
    </location>
    <ligand>
        <name>ATP</name>
        <dbReference type="ChEBI" id="CHEBI:30616"/>
    </ligand>
</feature>
<keyword evidence="9 13" id="KW-0547">Nucleotide-binding</keyword>
<dbReference type="GO" id="GO:0003725">
    <property type="term" value="F:double-stranded RNA binding"/>
    <property type="evidence" value="ECO:0007669"/>
    <property type="project" value="UniProtKB-UniRule"/>
</dbReference>
<evidence type="ECO:0000256" key="14">
    <source>
        <dbReference type="PIRSR" id="PIRSR004930-1"/>
    </source>
</evidence>
<dbReference type="Pfam" id="PF01300">
    <property type="entry name" value="Sua5_yciO_yrdC"/>
    <property type="match status" value="1"/>
</dbReference>
<keyword evidence="10 13" id="KW-0067">ATP-binding</keyword>
<keyword evidence="5 13" id="KW-0963">Cytoplasm</keyword>
<feature type="binding site" evidence="14">
    <location>
        <position position="149"/>
    </location>
    <ligand>
        <name>L-threonine</name>
        <dbReference type="ChEBI" id="CHEBI:57926"/>
    </ligand>
</feature>
<feature type="binding site" evidence="14">
    <location>
        <position position="151"/>
    </location>
    <ligand>
        <name>ATP</name>
        <dbReference type="ChEBI" id="CHEBI:30616"/>
    </ligand>
</feature>
<dbReference type="RefSeq" id="WP_077715419.1">
    <property type="nucleotide sequence ID" value="NZ_CP019698.1"/>
</dbReference>
<dbReference type="PANTHER" id="PTHR17490:SF16">
    <property type="entry name" value="THREONYLCARBAMOYL-AMP SYNTHASE"/>
    <property type="match status" value="1"/>
</dbReference>
<feature type="binding site" evidence="14">
    <location>
        <position position="125"/>
    </location>
    <ligand>
        <name>ATP</name>
        <dbReference type="ChEBI" id="CHEBI:30616"/>
    </ligand>
</feature>
<evidence type="ECO:0000256" key="8">
    <source>
        <dbReference type="ARBA" id="ARBA00022695"/>
    </source>
</evidence>
<dbReference type="Proteomes" id="UP000189464">
    <property type="component" value="Chromosome"/>
</dbReference>
<dbReference type="EMBL" id="CP019698">
    <property type="protein sequence ID" value="AQS60390.1"/>
    <property type="molecule type" value="Genomic_DNA"/>
</dbReference>
<evidence type="ECO:0000256" key="10">
    <source>
        <dbReference type="ARBA" id="ARBA00022840"/>
    </source>
</evidence>
<evidence type="ECO:0000259" key="15">
    <source>
        <dbReference type="PROSITE" id="PS51163"/>
    </source>
</evidence>
<dbReference type="InterPro" id="IPR005145">
    <property type="entry name" value="Sua5_C"/>
</dbReference>
<feature type="domain" description="YrdC-like" evidence="15">
    <location>
        <begin position="21"/>
        <end position="207"/>
    </location>
</feature>
<evidence type="ECO:0000313" key="16">
    <source>
        <dbReference type="EMBL" id="AQS60390.1"/>
    </source>
</evidence>
<feature type="binding site" evidence="14">
    <location>
        <position position="70"/>
    </location>
    <ligand>
        <name>ATP</name>
        <dbReference type="ChEBI" id="CHEBI:30616"/>
    </ligand>
</feature>
<dbReference type="SUPFAM" id="SSF55821">
    <property type="entry name" value="YrdC/RibB"/>
    <property type="match status" value="1"/>
</dbReference>
<dbReference type="PROSITE" id="PS51163">
    <property type="entry name" value="YRDC"/>
    <property type="match status" value="1"/>
</dbReference>
<evidence type="ECO:0000256" key="7">
    <source>
        <dbReference type="ARBA" id="ARBA00022694"/>
    </source>
</evidence>
<feature type="binding site" evidence="14">
    <location>
        <position position="159"/>
    </location>
    <ligand>
        <name>ATP</name>
        <dbReference type="ChEBI" id="CHEBI:30616"/>
    </ligand>
</feature>
<dbReference type="GO" id="GO:0005737">
    <property type="term" value="C:cytoplasm"/>
    <property type="evidence" value="ECO:0007669"/>
    <property type="project" value="UniProtKB-SubCell"/>
</dbReference>
<feature type="binding site" evidence="14">
    <location>
        <position position="66"/>
    </location>
    <ligand>
        <name>ATP</name>
        <dbReference type="ChEBI" id="CHEBI:30616"/>
    </ligand>
</feature>
<dbReference type="InterPro" id="IPR010923">
    <property type="entry name" value="T(6)A37_SUA5"/>
</dbReference>
<evidence type="ECO:0000256" key="5">
    <source>
        <dbReference type="ARBA" id="ARBA00022490"/>
    </source>
</evidence>
<dbReference type="InterPro" id="IPR050156">
    <property type="entry name" value="TC-AMP_synthase_SUA5"/>
</dbReference>
<comment type="function">
    <text evidence="13">Required for the formation of a threonylcarbamoyl group on adenosine at position 37 (t(6)A37) in tRNAs that read codons beginning with adenine.</text>
</comment>
<evidence type="ECO:0000256" key="3">
    <source>
        <dbReference type="ARBA" id="ARBA00012584"/>
    </source>
</evidence>
<name>A0A1S6J053_9FIRM</name>
<comment type="catalytic activity">
    <reaction evidence="12 13">
        <text>L-threonine + hydrogencarbonate + ATP = L-threonylcarbamoyladenylate + diphosphate + H2O</text>
        <dbReference type="Rhea" id="RHEA:36407"/>
        <dbReference type="ChEBI" id="CHEBI:15377"/>
        <dbReference type="ChEBI" id="CHEBI:17544"/>
        <dbReference type="ChEBI" id="CHEBI:30616"/>
        <dbReference type="ChEBI" id="CHEBI:33019"/>
        <dbReference type="ChEBI" id="CHEBI:57926"/>
        <dbReference type="ChEBI" id="CHEBI:73682"/>
        <dbReference type="EC" id="2.7.7.87"/>
    </reaction>
</comment>
<evidence type="ECO:0000256" key="4">
    <source>
        <dbReference type="ARBA" id="ARBA00015492"/>
    </source>
</evidence>
<dbReference type="OrthoDB" id="9814580at2"/>
<keyword evidence="7 13" id="KW-0819">tRNA processing</keyword>
<dbReference type="GO" id="GO:0061710">
    <property type="term" value="F:L-threonylcarbamoyladenylate synthase"/>
    <property type="evidence" value="ECO:0007669"/>
    <property type="project" value="UniProtKB-EC"/>
</dbReference>
<dbReference type="STRING" id="1833852.B0537_15730"/>
<comment type="subcellular location">
    <subcellularLocation>
        <location evidence="1 13">Cytoplasm</location>
    </subcellularLocation>
</comment>
<evidence type="ECO:0000256" key="12">
    <source>
        <dbReference type="ARBA" id="ARBA00048366"/>
    </source>
</evidence>
<evidence type="ECO:0000256" key="9">
    <source>
        <dbReference type="ARBA" id="ARBA00022741"/>
    </source>
</evidence>
<dbReference type="GO" id="GO:0005524">
    <property type="term" value="F:ATP binding"/>
    <property type="evidence" value="ECO:0007669"/>
    <property type="project" value="UniProtKB-UniRule"/>
</dbReference>
<keyword evidence="6 13" id="KW-0808">Transferase</keyword>
<accession>A0A1S6J053</accession>
<dbReference type="FunFam" id="3.90.870.10:FF:000008">
    <property type="entry name" value="Threonylcarbamoyl-AMP synthase"/>
    <property type="match status" value="1"/>
</dbReference>
<dbReference type="KEGG" id="dfg:B0537_15730"/>
<evidence type="ECO:0000256" key="13">
    <source>
        <dbReference type="PIRNR" id="PIRNR004930"/>
    </source>
</evidence>
<protein>
    <recommendedName>
        <fullName evidence="4 13">Threonylcarbamoyl-AMP synthase</fullName>
        <shortName evidence="13">TC-AMP synthase</shortName>
        <ecNumber evidence="3 13">2.7.7.87</ecNumber>
    </recommendedName>
    <alternativeName>
        <fullName evidence="11 13">L-threonylcarbamoyladenylate synthase</fullName>
    </alternativeName>
</protein>
<feature type="binding site" evidence="14">
    <location>
        <position position="129"/>
    </location>
    <ligand>
        <name>L-threonine</name>
        <dbReference type="ChEBI" id="CHEBI:57926"/>
    </ligand>
</feature>
<dbReference type="GO" id="GO:0006450">
    <property type="term" value="P:regulation of translational fidelity"/>
    <property type="evidence" value="ECO:0007669"/>
    <property type="project" value="TreeGrafter"/>
</dbReference>
<dbReference type="PIRSF" id="PIRSF004930">
    <property type="entry name" value="Tln_factor_SUA5"/>
    <property type="match status" value="1"/>
</dbReference>
<reference evidence="16 17" key="1">
    <citation type="journal article" date="2016" name="Int. J. Syst. Evol. Microbiol.">
        <title>Desulfotomaculum ferrireducens sp. nov., a moderately thermophilic sulfate-reducing and dissimilatory Fe(III)-reducing bacterium isolated from compost.</title>
        <authorList>
            <person name="Yang G."/>
            <person name="Guo J."/>
            <person name="Zhuang L."/>
            <person name="Yuan Y."/>
            <person name="Zhou S."/>
        </authorList>
    </citation>
    <scope>NUCLEOTIDE SEQUENCE [LARGE SCALE GENOMIC DNA]</scope>
    <source>
        <strain evidence="16 17">GSS09</strain>
    </source>
</reference>
<dbReference type="InterPro" id="IPR017945">
    <property type="entry name" value="DHBP_synth_RibB-like_a/b_dom"/>
</dbReference>
<dbReference type="GO" id="GO:0008033">
    <property type="term" value="P:tRNA processing"/>
    <property type="evidence" value="ECO:0007669"/>
    <property type="project" value="UniProtKB-KW"/>
</dbReference>
<evidence type="ECO:0000313" key="17">
    <source>
        <dbReference type="Proteomes" id="UP000189464"/>
    </source>
</evidence>
<dbReference type="InterPro" id="IPR006070">
    <property type="entry name" value="Sua5-like_dom"/>
</dbReference>
<comment type="similarity">
    <text evidence="2 13">Belongs to the SUA5 family.</text>
</comment>
<dbReference type="EC" id="2.7.7.87" evidence="3 13"/>
<gene>
    <name evidence="16" type="ORF">B0537_15730</name>
</gene>
<evidence type="ECO:0000256" key="2">
    <source>
        <dbReference type="ARBA" id="ARBA00007663"/>
    </source>
</evidence>
<dbReference type="AlphaFoldDB" id="A0A1S6J053"/>
<dbReference type="NCBIfam" id="TIGR00057">
    <property type="entry name" value="L-threonylcarbamoyladenylate synthase"/>
    <property type="match status" value="1"/>
</dbReference>
<dbReference type="Gene3D" id="3.40.50.11030">
    <property type="entry name" value="Threonylcarbamoyl-AMP synthase, C-terminal domain"/>
    <property type="match status" value="1"/>
</dbReference>
<evidence type="ECO:0000256" key="6">
    <source>
        <dbReference type="ARBA" id="ARBA00022679"/>
    </source>
</evidence>
<dbReference type="GO" id="GO:0000049">
    <property type="term" value="F:tRNA binding"/>
    <property type="evidence" value="ECO:0007669"/>
    <property type="project" value="TreeGrafter"/>
</dbReference>
<dbReference type="Pfam" id="PF03481">
    <property type="entry name" value="Sua5_C"/>
    <property type="match status" value="1"/>
</dbReference>
<proteinExistence type="inferred from homology"/>
<keyword evidence="17" id="KW-1185">Reference proteome</keyword>
<evidence type="ECO:0000256" key="11">
    <source>
        <dbReference type="ARBA" id="ARBA00029774"/>
    </source>
</evidence>